<dbReference type="SUPFAM" id="SSF56059">
    <property type="entry name" value="Glutathione synthetase ATP-binding domain-like"/>
    <property type="match status" value="1"/>
</dbReference>
<keyword evidence="9 15" id="KW-0547">Nucleotide-binding</keyword>
<evidence type="ECO:0000256" key="12">
    <source>
        <dbReference type="ARBA" id="ARBA00022842"/>
    </source>
</evidence>
<gene>
    <name evidence="19" type="ORF">SAMN05443144_10461</name>
</gene>
<reference evidence="19 20" key="1">
    <citation type="submission" date="2016-11" db="EMBL/GenBank/DDBJ databases">
        <authorList>
            <person name="Jaros S."/>
            <person name="Januszkiewicz K."/>
            <person name="Wedrychowicz H."/>
        </authorList>
    </citation>
    <scope>NUCLEOTIDE SEQUENCE [LARGE SCALE GENOMIC DNA]</scope>
    <source>
        <strain evidence="19 20">DSM 21986</strain>
    </source>
</reference>
<dbReference type="InterPro" id="IPR006319">
    <property type="entry name" value="PEP_synth"/>
</dbReference>
<keyword evidence="10 15" id="KW-0418">Kinase</keyword>
<dbReference type="InterPro" id="IPR040442">
    <property type="entry name" value="Pyrv_kinase-like_dom_sf"/>
</dbReference>
<name>A0A1M4X965_9BACT</name>
<evidence type="ECO:0000256" key="15">
    <source>
        <dbReference type="PIRNR" id="PIRNR000854"/>
    </source>
</evidence>
<dbReference type="RefSeq" id="WP_073060032.1">
    <property type="nucleotide sequence ID" value="NZ_FQUS01000004.1"/>
</dbReference>
<dbReference type="OrthoDB" id="9765468at2"/>
<evidence type="ECO:0000313" key="20">
    <source>
        <dbReference type="Proteomes" id="UP000184041"/>
    </source>
</evidence>
<evidence type="ECO:0000259" key="17">
    <source>
        <dbReference type="Pfam" id="PF01326"/>
    </source>
</evidence>
<dbReference type="AlphaFoldDB" id="A0A1M4X965"/>
<dbReference type="GO" id="GO:0008986">
    <property type="term" value="F:pyruvate, water dikinase activity"/>
    <property type="evidence" value="ECO:0007669"/>
    <property type="project" value="UniProtKB-EC"/>
</dbReference>
<dbReference type="Gene3D" id="3.30.470.20">
    <property type="entry name" value="ATP-grasp fold, B domain"/>
    <property type="match status" value="1"/>
</dbReference>
<comment type="pathway">
    <text evidence="3 15">Carbohydrate biosynthesis; gluconeogenesis.</text>
</comment>
<dbReference type="GO" id="GO:0046872">
    <property type="term" value="F:metal ion binding"/>
    <property type="evidence" value="ECO:0007669"/>
    <property type="project" value="UniProtKB-KW"/>
</dbReference>
<feature type="domain" description="PEP-utilising enzyme C-terminal" evidence="18">
    <location>
        <begin position="485"/>
        <end position="793"/>
    </location>
</feature>
<keyword evidence="19" id="KW-0670">Pyruvate</keyword>
<dbReference type="InterPro" id="IPR002192">
    <property type="entry name" value="PPDK_AMP/ATP-bd"/>
</dbReference>
<dbReference type="PANTHER" id="PTHR43030">
    <property type="entry name" value="PHOSPHOENOLPYRUVATE SYNTHASE"/>
    <property type="match status" value="1"/>
</dbReference>
<keyword evidence="11 15" id="KW-0067">ATP-binding</keyword>
<dbReference type="PANTHER" id="PTHR43030:SF1">
    <property type="entry name" value="PHOSPHOENOLPYRUVATE SYNTHASE"/>
    <property type="match status" value="1"/>
</dbReference>
<keyword evidence="20" id="KW-1185">Reference proteome</keyword>
<dbReference type="Pfam" id="PF01326">
    <property type="entry name" value="PPDK_N"/>
    <property type="match status" value="1"/>
</dbReference>
<dbReference type="InterPro" id="IPR008279">
    <property type="entry name" value="PEP-util_enz_mobile_dom"/>
</dbReference>
<dbReference type="PIRSF" id="PIRSF000854">
    <property type="entry name" value="PEP_synthase"/>
    <property type="match status" value="1"/>
</dbReference>
<dbReference type="InterPro" id="IPR000121">
    <property type="entry name" value="PEP_util_C"/>
</dbReference>
<evidence type="ECO:0000256" key="4">
    <source>
        <dbReference type="ARBA" id="ARBA00007837"/>
    </source>
</evidence>
<evidence type="ECO:0000256" key="6">
    <source>
        <dbReference type="ARBA" id="ARBA00021623"/>
    </source>
</evidence>
<dbReference type="UniPathway" id="UPA00138"/>
<dbReference type="GO" id="GO:0005524">
    <property type="term" value="F:ATP binding"/>
    <property type="evidence" value="ECO:0007669"/>
    <property type="project" value="UniProtKB-KW"/>
</dbReference>
<evidence type="ECO:0000256" key="9">
    <source>
        <dbReference type="ARBA" id="ARBA00022741"/>
    </source>
</evidence>
<evidence type="ECO:0000256" key="11">
    <source>
        <dbReference type="ARBA" id="ARBA00022840"/>
    </source>
</evidence>
<dbReference type="Proteomes" id="UP000184041">
    <property type="component" value="Unassembled WGS sequence"/>
</dbReference>
<dbReference type="NCBIfam" id="TIGR01418">
    <property type="entry name" value="PEP_synth"/>
    <property type="match status" value="1"/>
</dbReference>
<dbReference type="SUPFAM" id="SSF51621">
    <property type="entry name" value="Phosphoenolpyruvate/pyruvate domain"/>
    <property type="match status" value="1"/>
</dbReference>
<dbReference type="InterPro" id="IPR013815">
    <property type="entry name" value="ATP_grasp_subdomain_1"/>
</dbReference>
<dbReference type="PROSITE" id="PS00370">
    <property type="entry name" value="PEP_ENZYMES_PHOS_SITE"/>
    <property type="match status" value="1"/>
</dbReference>
<dbReference type="Pfam" id="PF02896">
    <property type="entry name" value="PEP-utilizers_C"/>
    <property type="match status" value="1"/>
</dbReference>
<keyword evidence="8 15" id="KW-0479">Metal-binding</keyword>
<evidence type="ECO:0000256" key="8">
    <source>
        <dbReference type="ARBA" id="ARBA00022723"/>
    </source>
</evidence>
<keyword evidence="7 15" id="KW-0808">Transferase</keyword>
<evidence type="ECO:0000256" key="14">
    <source>
        <dbReference type="ARBA" id="ARBA00047700"/>
    </source>
</evidence>
<evidence type="ECO:0000259" key="18">
    <source>
        <dbReference type="Pfam" id="PF02896"/>
    </source>
</evidence>
<evidence type="ECO:0000259" key="16">
    <source>
        <dbReference type="Pfam" id="PF00391"/>
    </source>
</evidence>
<proteinExistence type="inferred from homology"/>
<dbReference type="InterPro" id="IPR015813">
    <property type="entry name" value="Pyrv/PenolPyrv_kinase-like_dom"/>
</dbReference>
<dbReference type="EMBL" id="FQUS01000004">
    <property type="protein sequence ID" value="SHE89966.1"/>
    <property type="molecule type" value="Genomic_DNA"/>
</dbReference>
<dbReference type="GO" id="GO:0006094">
    <property type="term" value="P:gluconeogenesis"/>
    <property type="evidence" value="ECO:0007669"/>
    <property type="project" value="UniProtKB-UniPathway"/>
</dbReference>
<dbReference type="InterPro" id="IPR036637">
    <property type="entry name" value="Phosphohistidine_dom_sf"/>
</dbReference>
<dbReference type="PROSITE" id="PS00742">
    <property type="entry name" value="PEP_ENZYMES_2"/>
    <property type="match status" value="1"/>
</dbReference>
<comment type="function">
    <text evidence="2 15">Catalyzes the phosphorylation of pyruvate to phosphoenolpyruvate.</text>
</comment>
<feature type="domain" description="PEP-utilising enzyme mobile" evidence="16">
    <location>
        <begin position="389"/>
        <end position="459"/>
    </location>
</feature>
<evidence type="ECO:0000256" key="1">
    <source>
        <dbReference type="ARBA" id="ARBA00001946"/>
    </source>
</evidence>
<evidence type="ECO:0000256" key="2">
    <source>
        <dbReference type="ARBA" id="ARBA00002988"/>
    </source>
</evidence>
<dbReference type="EC" id="2.7.9.2" evidence="5 15"/>
<evidence type="ECO:0000256" key="3">
    <source>
        <dbReference type="ARBA" id="ARBA00004742"/>
    </source>
</evidence>
<dbReference type="FunFam" id="3.30.1490.20:FF:000010">
    <property type="entry name" value="Phosphoenolpyruvate synthase"/>
    <property type="match status" value="1"/>
</dbReference>
<dbReference type="InterPro" id="IPR018274">
    <property type="entry name" value="PEP_util_AS"/>
</dbReference>
<dbReference type="FunFam" id="3.30.470.20:FF:000017">
    <property type="entry name" value="Phosphoenolpyruvate synthase"/>
    <property type="match status" value="1"/>
</dbReference>
<evidence type="ECO:0000256" key="7">
    <source>
        <dbReference type="ARBA" id="ARBA00022679"/>
    </source>
</evidence>
<evidence type="ECO:0000313" key="19">
    <source>
        <dbReference type="EMBL" id="SHE89966.1"/>
    </source>
</evidence>
<protein>
    <recommendedName>
        <fullName evidence="6 15">Phosphoenolpyruvate synthase</fullName>
        <shortName evidence="15">PEP synthase</shortName>
        <ecNumber evidence="5 15">2.7.9.2</ecNumber>
    </recommendedName>
    <alternativeName>
        <fullName evidence="13 15">Pyruvate, water dikinase</fullName>
    </alternativeName>
</protein>
<organism evidence="19 20">
    <name type="scientific">Fodinibius roseus</name>
    <dbReference type="NCBI Taxonomy" id="1194090"/>
    <lineage>
        <taxon>Bacteria</taxon>
        <taxon>Pseudomonadati</taxon>
        <taxon>Balneolota</taxon>
        <taxon>Balneolia</taxon>
        <taxon>Balneolales</taxon>
        <taxon>Balneolaceae</taxon>
        <taxon>Fodinibius</taxon>
    </lineage>
</organism>
<comment type="similarity">
    <text evidence="4 15">Belongs to the PEP-utilizing enzyme family.</text>
</comment>
<dbReference type="InterPro" id="IPR023151">
    <property type="entry name" value="PEP_util_CS"/>
</dbReference>
<evidence type="ECO:0000256" key="5">
    <source>
        <dbReference type="ARBA" id="ARBA00011996"/>
    </source>
</evidence>
<dbReference type="Gene3D" id="3.50.30.10">
    <property type="entry name" value="Phosphohistidine domain"/>
    <property type="match status" value="1"/>
</dbReference>
<evidence type="ECO:0000256" key="10">
    <source>
        <dbReference type="ARBA" id="ARBA00022777"/>
    </source>
</evidence>
<dbReference type="Gene3D" id="3.20.20.60">
    <property type="entry name" value="Phosphoenolpyruvate-binding domains"/>
    <property type="match status" value="1"/>
</dbReference>
<keyword evidence="12 15" id="KW-0460">Magnesium</keyword>
<dbReference type="Gene3D" id="3.30.1490.20">
    <property type="entry name" value="ATP-grasp fold, A domain"/>
    <property type="match status" value="1"/>
</dbReference>
<comment type="cofactor">
    <cofactor evidence="1 15">
        <name>Mg(2+)</name>
        <dbReference type="ChEBI" id="CHEBI:18420"/>
    </cofactor>
</comment>
<accession>A0A1M4X965</accession>
<dbReference type="Pfam" id="PF00391">
    <property type="entry name" value="PEP-utilizers"/>
    <property type="match status" value="1"/>
</dbReference>
<dbReference type="NCBIfam" id="NF005057">
    <property type="entry name" value="PRK06464.1"/>
    <property type="match status" value="1"/>
</dbReference>
<comment type="catalytic activity">
    <reaction evidence="14 15">
        <text>pyruvate + ATP + H2O = phosphoenolpyruvate + AMP + phosphate + 2 H(+)</text>
        <dbReference type="Rhea" id="RHEA:11364"/>
        <dbReference type="ChEBI" id="CHEBI:15361"/>
        <dbReference type="ChEBI" id="CHEBI:15377"/>
        <dbReference type="ChEBI" id="CHEBI:15378"/>
        <dbReference type="ChEBI" id="CHEBI:30616"/>
        <dbReference type="ChEBI" id="CHEBI:43474"/>
        <dbReference type="ChEBI" id="CHEBI:58702"/>
        <dbReference type="ChEBI" id="CHEBI:456215"/>
        <dbReference type="EC" id="2.7.9.2"/>
    </reaction>
</comment>
<sequence length="799" mass="88996">MDKQSSPYIRWFEEVGIDDVGLVGGKNASLGEMIKHLEPMGVRVPNGFATTAEAYWAFMKENSLEAPVEEEIGRFRRGDISLEEAGRSIRQMINKGVFPIPLAEKIRAAYSELSGQYDTGDVDVAVRSSATAEDLPDASFAGQQETYLNIRGGDELVGICKKCFASLFTDRAISYREEKGFDHMKVALSIGIQKMVRADKACSGVMFTVDTESGFPNVVLINGSWGLGENVVQGTVNPDQFFVFKPFLNAEEKRPIIEKIKGSKELKMVYASEGENKTKNLPTSMMERQSFVLGDEEILRLARWAADIEKHYGKPMDIEWVKEDSTGELYIVQARPETIHSQQAGGSFKTYRLHEDGAPVLIRGLSIGNNIVHGIIKHVHDITDLQNLQPDHILVTEMTEPDWVPSLKNVAGIITDFGGRTCHAAIVSRELGISAVVGTGEGTKILEEGQEVTLSSGEGEEGKIYEGKIDFEVNEVDLDDLPEPQTDIMLNLATPESAFKWWRLPVRGVGLARMEFIISQHIRIHPMALAHPERIINEDEFAKIRKLTRGYSDLEQYFVDKLSSGIAKIAASQHPDPVIVRTSDFKTNEYADLIGGNEFEPDEQNPMLGWRGASRYYSDGYRDGFALECRALKKVRAEIGLDNVIIMIPFCRTLTEARKVLEQMETFGLRRGENDLQIYMMCEIPSNYILTEEYAELFDGFSIGSNDLTQLILGVDRDSADLAYLFDENDPAVKKAIREVISRGHQAGIRIGFCGQAPSDNTDYAAFLVECGIDSISLNPDSVVSVIKKVYQAEHKHST</sequence>
<feature type="domain" description="Pyruvate phosphate dikinase AMP/ATP-binding" evidence="17">
    <location>
        <begin position="21"/>
        <end position="345"/>
    </location>
</feature>
<dbReference type="SUPFAM" id="SSF52009">
    <property type="entry name" value="Phosphohistidine domain"/>
    <property type="match status" value="1"/>
</dbReference>
<evidence type="ECO:0000256" key="13">
    <source>
        <dbReference type="ARBA" id="ARBA00033470"/>
    </source>
</evidence>
<dbReference type="PRINTS" id="PR01736">
    <property type="entry name" value="PHPHTRNFRASE"/>
</dbReference>
<dbReference type="STRING" id="1194090.SAMN05443144_10461"/>